<organism evidence="11 12">
    <name type="scientific">Dunaliella salina</name>
    <name type="common">Green alga</name>
    <name type="synonym">Protococcus salinus</name>
    <dbReference type="NCBI Taxonomy" id="3046"/>
    <lineage>
        <taxon>Eukaryota</taxon>
        <taxon>Viridiplantae</taxon>
        <taxon>Chlorophyta</taxon>
        <taxon>core chlorophytes</taxon>
        <taxon>Chlorophyceae</taxon>
        <taxon>CS clade</taxon>
        <taxon>Chlamydomonadales</taxon>
        <taxon>Dunaliellaceae</taxon>
        <taxon>Dunaliella</taxon>
    </lineage>
</organism>
<feature type="transmembrane region" description="Helical" evidence="9">
    <location>
        <begin position="284"/>
        <end position="305"/>
    </location>
</feature>
<dbReference type="InterPro" id="IPR050186">
    <property type="entry name" value="TPT_transporter"/>
</dbReference>
<protein>
    <submittedName>
        <fullName evidence="11">Triose-phosphate transporter family-domain-containing protein</fullName>
    </submittedName>
</protein>
<keyword evidence="6" id="KW-0809">Transit peptide</keyword>
<name>A0ABQ7G1L7_DUNSA</name>
<dbReference type="NCBIfam" id="TIGR00817">
    <property type="entry name" value="tpt"/>
    <property type="match status" value="1"/>
</dbReference>
<evidence type="ECO:0000256" key="1">
    <source>
        <dbReference type="ARBA" id="ARBA00004508"/>
    </source>
</evidence>
<feature type="transmembrane region" description="Helical" evidence="9">
    <location>
        <begin position="99"/>
        <end position="116"/>
    </location>
</feature>
<feature type="transmembrane region" description="Helical" evidence="9">
    <location>
        <begin position="219"/>
        <end position="237"/>
    </location>
</feature>
<evidence type="ECO:0000256" key="4">
    <source>
        <dbReference type="ARBA" id="ARBA00022640"/>
    </source>
</evidence>
<sequence length="413" mass="44282">MLQGNLGTLGSKPVVCPTLTCGHTSPSLLLRARRGALQHQAAHHALVCKQPLVPMHTQQLAPPRLPPLAASSNGDANSAEQAKPSLLQAAMDKGGITRTLALGTLFAGWYLFNIQFNIYNKFVLKAFPQPLTCTTVQFVVGAGLSALFWITGIVKRPTVNKSTIISVLPLAMVHTLGNLLTNVSLGAVAVSFTHTIKAMEPAFSVALSALFLGEQPHPLILATLLPIMGGVAMASMSEVTFNWRGFLSAMGSNLTFQSRNVFSKKLMAKAPPVEGEEPVQLDNFNLFSIITILSATLLLPVTLLIEGWRLTPARMLDMGITEPYGIIQGVILSGVLFHLYQQVSYMILQRVSPVTHSIGNCVKRVAVIVASVLVFRNPMPLQNSIGTAIALMGVFAYSQVKRTVGKAGKAKAQ</sequence>
<dbReference type="InterPro" id="IPR004696">
    <property type="entry name" value="Tpt_PEP_transl"/>
</dbReference>
<keyword evidence="4" id="KW-0934">Plastid</keyword>
<keyword evidence="12" id="KW-1185">Reference proteome</keyword>
<evidence type="ECO:0000256" key="5">
    <source>
        <dbReference type="ARBA" id="ARBA00022692"/>
    </source>
</evidence>
<dbReference type="SUPFAM" id="SSF103481">
    <property type="entry name" value="Multidrug resistance efflux transporter EmrE"/>
    <property type="match status" value="1"/>
</dbReference>
<evidence type="ECO:0000256" key="6">
    <source>
        <dbReference type="ARBA" id="ARBA00022946"/>
    </source>
</evidence>
<dbReference type="EMBL" id="MU070296">
    <property type="protein sequence ID" value="KAF5828490.1"/>
    <property type="molecule type" value="Genomic_DNA"/>
</dbReference>
<feature type="transmembrane region" description="Helical" evidence="9">
    <location>
        <begin position="166"/>
        <end position="189"/>
    </location>
</feature>
<evidence type="ECO:0000256" key="2">
    <source>
        <dbReference type="ARBA" id="ARBA00022448"/>
    </source>
</evidence>
<comment type="caution">
    <text evidence="11">The sequence shown here is derived from an EMBL/GenBank/DDBJ whole genome shotgun (WGS) entry which is preliminary data.</text>
</comment>
<evidence type="ECO:0000256" key="8">
    <source>
        <dbReference type="ARBA" id="ARBA00023136"/>
    </source>
</evidence>
<comment type="subcellular location">
    <subcellularLocation>
        <location evidence="1">Plastid</location>
        <location evidence="1">Chloroplast membrane</location>
        <topology evidence="1">Multi-pass membrane protein</topology>
    </subcellularLocation>
</comment>
<dbReference type="InterPro" id="IPR037185">
    <property type="entry name" value="EmrE-like"/>
</dbReference>
<accession>A0ABQ7G1L7</accession>
<feature type="transmembrane region" description="Helical" evidence="9">
    <location>
        <begin position="326"/>
        <end position="348"/>
    </location>
</feature>
<evidence type="ECO:0000256" key="9">
    <source>
        <dbReference type="SAM" id="Phobius"/>
    </source>
</evidence>
<keyword evidence="8 9" id="KW-0472">Membrane</keyword>
<gene>
    <name evidence="11" type="ORF">DUNSADRAFT_17551</name>
</gene>
<dbReference type="Pfam" id="PF03151">
    <property type="entry name" value="TPT"/>
    <property type="match status" value="1"/>
</dbReference>
<keyword evidence="7 9" id="KW-1133">Transmembrane helix</keyword>
<feature type="transmembrane region" description="Helical" evidence="9">
    <location>
        <begin position="136"/>
        <end position="154"/>
    </location>
</feature>
<evidence type="ECO:0000259" key="10">
    <source>
        <dbReference type="Pfam" id="PF03151"/>
    </source>
</evidence>
<dbReference type="Proteomes" id="UP000815325">
    <property type="component" value="Unassembled WGS sequence"/>
</dbReference>
<evidence type="ECO:0000256" key="3">
    <source>
        <dbReference type="ARBA" id="ARBA00022528"/>
    </source>
</evidence>
<feature type="domain" description="Sugar phosphate transporter" evidence="10">
    <location>
        <begin position="101"/>
        <end position="398"/>
    </location>
</feature>
<dbReference type="PANTHER" id="PTHR11132">
    <property type="entry name" value="SOLUTE CARRIER FAMILY 35"/>
    <property type="match status" value="1"/>
</dbReference>
<reference evidence="11" key="1">
    <citation type="submission" date="2017-08" db="EMBL/GenBank/DDBJ databases">
        <authorList>
            <person name="Polle J.E."/>
            <person name="Barry K."/>
            <person name="Cushman J."/>
            <person name="Schmutz J."/>
            <person name="Tran D."/>
            <person name="Hathwaick L.T."/>
            <person name="Yim W.C."/>
            <person name="Jenkins J."/>
            <person name="Mckie-Krisberg Z.M."/>
            <person name="Prochnik S."/>
            <person name="Lindquist E."/>
            <person name="Dockter R.B."/>
            <person name="Adam C."/>
            <person name="Molina H."/>
            <person name="Bunkerborg J."/>
            <person name="Jin E."/>
            <person name="Buchheim M."/>
            <person name="Magnuson J."/>
        </authorList>
    </citation>
    <scope>NUCLEOTIDE SEQUENCE</scope>
    <source>
        <strain evidence="11">CCAP 19/18</strain>
    </source>
</reference>
<proteinExistence type="predicted"/>
<keyword evidence="3" id="KW-0150">Chloroplast</keyword>
<keyword evidence="2" id="KW-0813">Transport</keyword>
<evidence type="ECO:0000256" key="7">
    <source>
        <dbReference type="ARBA" id="ARBA00022989"/>
    </source>
</evidence>
<evidence type="ECO:0000313" key="11">
    <source>
        <dbReference type="EMBL" id="KAF5828490.1"/>
    </source>
</evidence>
<keyword evidence="5 9" id="KW-0812">Transmembrane</keyword>
<evidence type="ECO:0000313" key="12">
    <source>
        <dbReference type="Proteomes" id="UP000815325"/>
    </source>
</evidence>
<dbReference type="InterPro" id="IPR004853">
    <property type="entry name" value="Sugar_P_trans_dom"/>
</dbReference>